<dbReference type="SUPFAM" id="SSF54518">
    <property type="entry name" value="Tubby C-terminal domain-like"/>
    <property type="match status" value="1"/>
</dbReference>
<evidence type="ECO:0000256" key="1">
    <source>
        <dbReference type="ARBA" id="ARBA00005437"/>
    </source>
</evidence>
<protein>
    <submittedName>
        <fullName evidence="2">Uncharacterized protein</fullName>
    </submittedName>
</protein>
<dbReference type="EMBL" id="GHES01007332">
    <property type="protein sequence ID" value="MPA37891.1"/>
    <property type="molecule type" value="Transcribed_RNA"/>
</dbReference>
<evidence type="ECO:0000313" key="2">
    <source>
        <dbReference type="EMBL" id="MPA37891.1"/>
    </source>
</evidence>
<dbReference type="InterPro" id="IPR025659">
    <property type="entry name" value="Tubby-like_C"/>
</dbReference>
<dbReference type="Pfam" id="PF04525">
    <property type="entry name" value="LOR"/>
    <property type="match status" value="1"/>
</dbReference>
<accession>A0A5B6Z1M8</accession>
<organism evidence="2">
    <name type="scientific">Davidia involucrata</name>
    <name type="common">Dove tree</name>
    <dbReference type="NCBI Taxonomy" id="16924"/>
    <lineage>
        <taxon>Eukaryota</taxon>
        <taxon>Viridiplantae</taxon>
        <taxon>Streptophyta</taxon>
        <taxon>Embryophyta</taxon>
        <taxon>Tracheophyta</taxon>
        <taxon>Spermatophyta</taxon>
        <taxon>Magnoliopsida</taxon>
        <taxon>eudicotyledons</taxon>
        <taxon>Gunneridae</taxon>
        <taxon>Pentapetalae</taxon>
        <taxon>asterids</taxon>
        <taxon>Cornales</taxon>
        <taxon>Nyssaceae</taxon>
        <taxon>Davidia</taxon>
    </lineage>
</organism>
<dbReference type="Gene3D" id="2.40.160.200">
    <property type="entry name" value="LURP1-related"/>
    <property type="match status" value="1"/>
</dbReference>
<gene>
    <name evidence="2" type="ORF">Din_007332</name>
</gene>
<sequence>MEDQNPIFSVFRTSIIKRSDVAVEVYGDPAEEYHIEGAFSQRSCTIYNTSVENSSKEHVAEIKRKVDPTTNVLLGKDVFLLCLNPGCDGAFAMGLVLLLDQMVTDDADGHKVDPNV</sequence>
<name>A0A5B6Z1M8_DAVIN</name>
<dbReference type="InterPro" id="IPR038595">
    <property type="entry name" value="LOR_sf"/>
</dbReference>
<dbReference type="PANTHER" id="PTHR31087">
    <property type="match status" value="1"/>
</dbReference>
<dbReference type="PANTHER" id="PTHR31087:SF89">
    <property type="entry name" value="PROTEIN LURP-ONE-RELATED 5-LIKE"/>
    <property type="match status" value="1"/>
</dbReference>
<comment type="similarity">
    <text evidence="1">Belongs to the LOR family.</text>
</comment>
<dbReference type="InterPro" id="IPR007612">
    <property type="entry name" value="LOR"/>
</dbReference>
<proteinExistence type="inferred from homology"/>
<dbReference type="AlphaFoldDB" id="A0A5B6Z1M8"/>
<reference evidence="2" key="1">
    <citation type="submission" date="2019-08" db="EMBL/GenBank/DDBJ databases">
        <title>Reference gene set and small RNA set construction with multiple tissues from Davidia involucrata Baill.</title>
        <authorList>
            <person name="Yang H."/>
            <person name="Zhou C."/>
            <person name="Li G."/>
            <person name="Wang J."/>
            <person name="Gao P."/>
            <person name="Wang M."/>
            <person name="Wang R."/>
            <person name="Zhao Y."/>
        </authorList>
    </citation>
    <scope>NUCLEOTIDE SEQUENCE</scope>
    <source>
        <tissue evidence="2">Mixed with DoveR01_LX</tissue>
    </source>
</reference>